<accession>A0A0S2DH19</accession>
<proteinExistence type="predicted"/>
<reference evidence="1 2" key="1">
    <citation type="submission" date="2015-11" db="EMBL/GenBank/DDBJ databases">
        <title>Genome sequences of Lysobacter enzymogenes strain C3 and Lysobacter antibioticus ATCC 29479.</title>
        <authorList>
            <person name="Kobayashi D.Y."/>
        </authorList>
    </citation>
    <scope>NUCLEOTIDE SEQUENCE [LARGE SCALE GENOMIC DNA]</scope>
    <source>
        <strain evidence="1 2">C3</strain>
    </source>
</reference>
<dbReference type="PATRIC" id="fig|69.6.peg.2464"/>
<evidence type="ECO:0000313" key="2">
    <source>
        <dbReference type="Proteomes" id="UP000061569"/>
    </source>
</evidence>
<gene>
    <name evidence="1" type="ORF">GLE_2501</name>
</gene>
<dbReference type="EMBL" id="CP013140">
    <property type="protein sequence ID" value="ALN57850.1"/>
    <property type="molecule type" value="Genomic_DNA"/>
</dbReference>
<dbReference type="PROSITE" id="PS51677">
    <property type="entry name" value="NODB"/>
    <property type="match status" value="1"/>
</dbReference>
<sequence length="317" mass="34967">MRTDSSHGNAVILMYHRIADDGTELCVSPAEFRAHLAVLREEGCRVLPLQELTQALARGDAPPRSVAITLDDGYLDALTEAAPLLREFEYPATFFIITATLDGPAEFWWETLQRVFDHPALPAELDAELAGTQAPLPLDTAEQRRAAFDTVRRPFYAWTPQQRRERIAALLAWSGLAAADGTGPVRAMTPEELRHLDAMPGMELGAHTENHLLLPAHALPIKEQELRLCRQRLEALLGREVRSLSYPYGAFDEESVRAAQRAGFAAAVTTGNQPASAQSHPLVLPRCAVQAGDDLRARLRELFAAAPQAHHYDRSFA</sequence>
<dbReference type="KEGG" id="lez:GLE_2501"/>
<dbReference type="GO" id="GO:0016810">
    <property type="term" value="F:hydrolase activity, acting on carbon-nitrogen (but not peptide) bonds"/>
    <property type="evidence" value="ECO:0007669"/>
    <property type="project" value="InterPro"/>
</dbReference>
<dbReference type="PANTHER" id="PTHR34216:SF7">
    <property type="entry name" value="POLY-BETA-1,6-N-ACETYL-D-GLUCOSAMINE N-DEACETYLASE"/>
    <property type="match status" value="1"/>
</dbReference>
<dbReference type="OrthoDB" id="9814639at2"/>
<dbReference type="STRING" id="69.GLE_2501"/>
<organism evidence="1 2">
    <name type="scientific">Lysobacter enzymogenes</name>
    <dbReference type="NCBI Taxonomy" id="69"/>
    <lineage>
        <taxon>Bacteria</taxon>
        <taxon>Pseudomonadati</taxon>
        <taxon>Pseudomonadota</taxon>
        <taxon>Gammaproteobacteria</taxon>
        <taxon>Lysobacterales</taxon>
        <taxon>Lysobacteraceae</taxon>
        <taxon>Lysobacter</taxon>
    </lineage>
</organism>
<dbReference type="PANTHER" id="PTHR34216">
    <property type="match status" value="1"/>
</dbReference>
<dbReference type="Gene3D" id="3.20.20.370">
    <property type="entry name" value="Glycoside hydrolase/deacetylase"/>
    <property type="match status" value="1"/>
</dbReference>
<dbReference type="Pfam" id="PF01522">
    <property type="entry name" value="Polysacc_deac_1"/>
    <property type="match status" value="2"/>
</dbReference>
<dbReference type="SUPFAM" id="SSF88713">
    <property type="entry name" value="Glycoside hydrolase/deacetylase"/>
    <property type="match status" value="1"/>
</dbReference>
<dbReference type="InterPro" id="IPR002509">
    <property type="entry name" value="NODB_dom"/>
</dbReference>
<dbReference type="InterPro" id="IPR011330">
    <property type="entry name" value="Glyco_hydro/deAcase_b/a-brl"/>
</dbReference>
<name>A0A0S2DH19_LYSEN</name>
<dbReference type="AlphaFoldDB" id="A0A0S2DH19"/>
<evidence type="ECO:0000313" key="1">
    <source>
        <dbReference type="EMBL" id="ALN57850.1"/>
    </source>
</evidence>
<protein>
    <submittedName>
        <fullName evidence="1">Polysaccharide deacetylase</fullName>
    </submittedName>
</protein>
<dbReference type="InterPro" id="IPR051398">
    <property type="entry name" value="Polysacch_Deacetylase"/>
</dbReference>
<dbReference type="CDD" id="cd10918">
    <property type="entry name" value="CE4_NodB_like_5s_6s"/>
    <property type="match status" value="1"/>
</dbReference>
<dbReference type="Proteomes" id="UP000061569">
    <property type="component" value="Chromosome"/>
</dbReference>
<dbReference type="GO" id="GO:0005975">
    <property type="term" value="P:carbohydrate metabolic process"/>
    <property type="evidence" value="ECO:0007669"/>
    <property type="project" value="InterPro"/>
</dbReference>